<dbReference type="InterPro" id="IPR004089">
    <property type="entry name" value="MCPsignal_dom"/>
</dbReference>
<dbReference type="InterPro" id="IPR033479">
    <property type="entry name" value="dCache_1"/>
</dbReference>
<dbReference type="Pfam" id="PF00015">
    <property type="entry name" value="MCPsignal"/>
    <property type="match status" value="1"/>
</dbReference>
<dbReference type="AlphaFoldDB" id="B8D0G8"/>
<feature type="transmembrane region" description="Helical" evidence="11">
    <location>
        <begin position="125"/>
        <end position="146"/>
    </location>
</feature>
<feature type="domain" description="HAMP" evidence="13">
    <location>
        <begin position="143"/>
        <end position="195"/>
    </location>
</feature>
<dbReference type="PANTHER" id="PTHR32089">
    <property type="entry name" value="METHYL-ACCEPTING CHEMOTAXIS PROTEIN MCPB"/>
    <property type="match status" value="1"/>
</dbReference>
<keyword evidence="5 11" id="KW-1133">Transmembrane helix</keyword>
<accession>B8D0G8</accession>
<dbReference type="PROSITE" id="PS50885">
    <property type="entry name" value="HAMP"/>
    <property type="match status" value="1"/>
</dbReference>
<feature type="domain" description="Methyl-accepting transducer" evidence="12">
    <location>
        <begin position="214"/>
        <end position="464"/>
    </location>
</feature>
<dbReference type="SMART" id="SM00304">
    <property type="entry name" value="HAMP"/>
    <property type="match status" value="1"/>
</dbReference>
<evidence type="ECO:0000256" key="2">
    <source>
        <dbReference type="ARBA" id="ARBA00022475"/>
    </source>
</evidence>
<dbReference type="KEGG" id="hor:Hore_21590"/>
<dbReference type="InterPro" id="IPR003660">
    <property type="entry name" value="HAMP_dom"/>
</dbReference>
<keyword evidence="6 11" id="KW-0472">Membrane</keyword>
<evidence type="ECO:0000256" key="10">
    <source>
        <dbReference type="SAM" id="Coils"/>
    </source>
</evidence>
<evidence type="ECO:0000256" key="11">
    <source>
        <dbReference type="SAM" id="Phobius"/>
    </source>
</evidence>
<dbReference type="STRING" id="373903.Hore_21590"/>
<evidence type="ECO:0000313" key="15">
    <source>
        <dbReference type="Proteomes" id="UP000000719"/>
    </source>
</evidence>
<dbReference type="PANTHER" id="PTHR32089:SF112">
    <property type="entry name" value="LYSOZYME-LIKE PROTEIN-RELATED"/>
    <property type="match status" value="1"/>
</dbReference>
<evidence type="ECO:0000256" key="6">
    <source>
        <dbReference type="ARBA" id="ARBA00023136"/>
    </source>
</evidence>
<evidence type="ECO:0000259" key="13">
    <source>
        <dbReference type="PROSITE" id="PS50885"/>
    </source>
</evidence>
<keyword evidence="3" id="KW-0145">Chemotaxis</keyword>
<comment type="similarity">
    <text evidence="8">Belongs to the methyl-accepting chemotaxis (MCP) protein family.</text>
</comment>
<keyword evidence="15" id="KW-1185">Reference proteome</keyword>
<dbReference type="CDD" id="cd11386">
    <property type="entry name" value="MCP_signal"/>
    <property type="match status" value="1"/>
</dbReference>
<proteinExistence type="inferred from homology"/>
<dbReference type="GO" id="GO:0007165">
    <property type="term" value="P:signal transduction"/>
    <property type="evidence" value="ECO:0007669"/>
    <property type="project" value="UniProtKB-KW"/>
</dbReference>
<evidence type="ECO:0000256" key="3">
    <source>
        <dbReference type="ARBA" id="ARBA00022500"/>
    </source>
</evidence>
<protein>
    <submittedName>
        <fullName evidence="14">Methyl-accepting chemotaxis sensory transducer</fullName>
    </submittedName>
</protein>
<evidence type="ECO:0000256" key="8">
    <source>
        <dbReference type="ARBA" id="ARBA00029447"/>
    </source>
</evidence>
<dbReference type="Proteomes" id="UP000000719">
    <property type="component" value="Chromosome"/>
</dbReference>
<dbReference type="EMBL" id="CP001098">
    <property type="protein sequence ID" value="ACL70904.1"/>
    <property type="molecule type" value="Genomic_DNA"/>
</dbReference>
<dbReference type="eggNOG" id="COG0840">
    <property type="taxonomic scope" value="Bacteria"/>
</dbReference>
<comment type="subcellular location">
    <subcellularLocation>
        <location evidence="1">Cell membrane</location>
        <topology evidence="1">Multi-pass membrane protein</topology>
    </subcellularLocation>
</comment>
<evidence type="ECO:0000256" key="9">
    <source>
        <dbReference type="PROSITE-ProRule" id="PRU00284"/>
    </source>
</evidence>
<evidence type="ECO:0000313" key="14">
    <source>
        <dbReference type="EMBL" id="ACL70904.1"/>
    </source>
</evidence>
<dbReference type="HOGENOM" id="CLU_000445_107_19_9"/>
<evidence type="ECO:0000256" key="7">
    <source>
        <dbReference type="ARBA" id="ARBA00023224"/>
    </source>
</evidence>
<organism evidence="14 15">
    <name type="scientific">Halothermothrix orenii (strain H 168 / OCM 544 / DSM 9562)</name>
    <dbReference type="NCBI Taxonomy" id="373903"/>
    <lineage>
        <taxon>Bacteria</taxon>
        <taxon>Bacillati</taxon>
        <taxon>Bacillota</taxon>
        <taxon>Clostridia</taxon>
        <taxon>Halanaerobiales</taxon>
        <taxon>Halothermotrichaceae</taxon>
        <taxon>Halothermothrix</taxon>
    </lineage>
</organism>
<keyword evidence="4 11" id="KW-0812">Transmembrane</keyword>
<evidence type="ECO:0000256" key="4">
    <source>
        <dbReference type="ARBA" id="ARBA00022692"/>
    </source>
</evidence>
<sequence>MAVPVFDYSDQYTGVICADISIEYLKDIIKWKLGETGYVYMIDKNGNIIAHPEHDDNNKKINMGKYFNINHIYESKKGDFNYSVDNEKLLVSYVTLDKVGALLAQIPEKEAYIVQDLIKNKIIKVGISILVVVMVTIFILVSFYLIRPVLKIKDEMQKVSRGNLNVELTINHKDELGILAGAFKKMVGQMRHIIQSIDDTARQVESASQDMKESSNMISQVSEQVASSIQEVSSGAYEQANNVEEVEEKIKNLSEQMEELATTNKLVEDLSSEMDIASIQGQEEMTKVKEQMVNINDSISEVAIKIKNLEQISSEIDSILEIINGIAEQTNLLALNAAIEAARAGETGRGFSVVAEEIRELSEESARSSSKIRKLITDIHRETDEVSRKMKEGTRQIKYGEEVVQSANQAFIRIRESIEEVTGGIKHSSTNVQTAKVQSEEISRHIKRIADISEEFSASAEEVAAASEEQTGSIEEINNRSRKLFQMTEELNKLIRNFQI</sequence>
<dbReference type="SMART" id="SM00283">
    <property type="entry name" value="MA"/>
    <property type="match status" value="1"/>
</dbReference>
<dbReference type="CDD" id="cd12912">
    <property type="entry name" value="PDC2_MCP_like"/>
    <property type="match status" value="1"/>
</dbReference>
<dbReference type="Gene3D" id="1.10.8.500">
    <property type="entry name" value="HAMP domain in histidine kinase"/>
    <property type="match status" value="1"/>
</dbReference>
<name>B8D0G8_HALOH</name>
<reference evidence="14 15" key="1">
    <citation type="journal article" date="2009" name="PLoS ONE">
        <title>Genome analysis of the anaerobic thermohalophilic bacterium Halothermothrix orenii.</title>
        <authorList>
            <person name="Mavromatis K."/>
            <person name="Ivanova N."/>
            <person name="Anderson I."/>
            <person name="Lykidis A."/>
            <person name="Hooper S.D."/>
            <person name="Sun H."/>
            <person name="Kunin V."/>
            <person name="Lapidus A."/>
            <person name="Hugenholtz P."/>
            <person name="Patel B."/>
            <person name="Kyrpides N.C."/>
        </authorList>
    </citation>
    <scope>NUCLEOTIDE SEQUENCE [LARGE SCALE GENOMIC DNA]</scope>
    <source>
        <strain evidence="15">H 168 / OCM 544 / DSM 9562</strain>
    </source>
</reference>
<dbReference type="GO" id="GO:0005886">
    <property type="term" value="C:plasma membrane"/>
    <property type="evidence" value="ECO:0007669"/>
    <property type="project" value="UniProtKB-SubCell"/>
</dbReference>
<keyword evidence="10" id="KW-0175">Coiled coil</keyword>
<dbReference type="Gene3D" id="3.30.450.20">
    <property type="entry name" value="PAS domain"/>
    <property type="match status" value="1"/>
</dbReference>
<keyword evidence="2" id="KW-1003">Cell membrane</keyword>
<dbReference type="OrthoDB" id="13222at2"/>
<dbReference type="SUPFAM" id="SSF58104">
    <property type="entry name" value="Methyl-accepting chemotaxis protein (MCP) signaling domain"/>
    <property type="match status" value="1"/>
</dbReference>
<dbReference type="Gene3D" id="1.10.287.950">
    <property type="entry name" value="Methyl-accepting chemotaxis protein"/>
    <property type="match status" value="1"/>
</dbReference>
<dbReference type="CDD" id="cd06225">
    <property type="entry name" value="HAMP"/>
    <property type="match status" value="1"/>
</dbReference>
<keyword evidence="7 9" id="KW-0807">Transducer</keyword>
<evidence type="ECO:0000259" key="12">
    <source>
        <dbReference type="PROSITE" id="PS50111"/>
    </source>
</evidence>
<evidence type="ECO:0000256" key="1">
    <source>
        <dbReference type="ARBA" id="ARBA00004651"/>
    </source>
</evidence>
<feature type="coiled-coil region" evidence="10">
    <location>
        <begin position="204"/>
        <end position="273"/>
    </location>
</feature>
<dbReference type="GO" id="GO:0006935">
    <property type="term" value="P:chemotaxis"/>
    <property type="evidence" value="ECO:0007669"/>
    <property type="project" value="UniProtKB-KW"/>
</dbReference>
<dbReference type="PROSITE" id="PS50111">
    <property type="entry name" value="CHEMOTAXIS_TRANSDUC_2"/>
    <property type="match status" value="1"/>
</dbReference>
<dbReference type="Pfam" id="PF02743">
    <property type="entry name" value="dCache_1"/>
    <property type="match status" value="1"/>
</dbReference>
<evidence type="ECO:0000256" key="5">
    <source>
        <dbReference type="ARBA" id="ARBA00022989"/>
    </source>
</evidence>
<gene>
    <name evidence="14" type="ordered locus">Hore_21590</name>
</gene>
<dbReference type="Pfam" id="PF00672">
    <property type="entry name" value="HAMP"/>
    <property type="match status" value="1"/>
</dbReference>